<gene>
    <name evidence="3" type="ORF">AVDCRST_MAG63-835</name>
</gene>
<dbReference type="InterPro" id="IPR018087">
    <property type="entry name" value="Glyco_hydro_5_CS"/>
</dbReference>
<proteinExistence type="predicted"/>
<protein>
    <submittedName>
        <fullName evidence="3">Uncharacterized protein</fullName>
    </submittedName>
</protein>
<evidence type="ECO:0000313" key="3">
    <source>
        <dbReference type="EMBL" id="CAA9228008.1"/>
    </source>
</evidence>
<reference evidence="3" key="1">
    <citation type="submission" date="2020-02" db="EMBL/GenBank/DDBJ databases">
        <authorList>
            <person name="Meier V. D."/>
        </authorList>
    </citation>
    <scope>NUCLEOTIDE SEQUENCE</scope>
    <source>
        <strain evidence="3">AVDCRST_MAG63</strain>
    </source>
</reference>
<evidence type="ECO:0000256" key="1">
    <source>
        <dbReference type="ARBA" id="ARBA00022801"/>
    </source>
</evidence>
<dbReference type="PROSITE" id="PS00659">
    <property type="entry name" value="GLYCOSYL_HYDROL_F5"/>
    <property type="match status" value="1"/>
</dbReference>
<dbReference type="GO" id="GO:0004553">
    <property type="term" value="F:hydrolase activity, hydrolyzing O-glycosyl compounds"/>
    <property type="evidence" value="ECO:0007669"/>
    <property type="project" value="InterPro"/>
</dbReference>
<sequence length="450" mass="49588">MRPIALHPDNGHYFLFRNKPAILLSSAEHYGALLNLDFDYKAYVRELKRFGLNQSRVFSGAYREVAGNFNIASNTLAPKPERFCAPWPRTDTPGAADGLGKFDLGRWNDAYFRRLSDYCREAGRHGVVLELVLFCPFYEDNMWAVSPMNARNNVNGVGEMARTDVYTLKDAKMLAIHDALTRKLVDAVKGFDNVYFEIANEPYFGGITMEWQHHIADTITDAQRGRSDKHLIAQNIANGSAEIKSPHPGVSVFNFHYASPPDAVRVNYGLNRVIAFDETGFAGTDDATYRTQAWEFLLAGGGGFSHLDYSFTAGGHEDGTFAYPKTQPGGGSRALRAQYKILRDFMNGFDFLKMRPHNAAVAGNLPDGVRATALAEPGKTYALYLNGGGGAAVPLVLDVPAGRWRAEWLDPATGAWNPAPKETDHAGGNLALDVPGYTKDTALRLTRKGR</sequence>
<dbReference type="SUPFAM" id="SSF51445">
    <property type="entry name" value="(Trans)glycosidases"/>
    <property type="match status" value="1"/>
</dbReference>
<dbReference type="AlphaFoldDB" id="A0A6J4HN43"/>
<dbReference type="InterPro" id="IPR017853">
    <property type="entry name" value="GH"/>
</dbReference>
<organism evidence="3">
    <name type="scientific">uncultured Armatimonadetes bacterium</name>
    <dbReference type="NCBI Taxonomy" id="157466"/>
    <lineage>
        <taxon>Bacteria</taxon>
        <taxon>Bacillati</taxon>
        <taxon>Armatimonadota</taxon>
        <taxon>environmental samples</taxon>
    </lineage>
</organism>
<dbReference type="EMBL" id="CADCTO010000112">
    <property type="protein sequence ID" value="CAA9228008.1"/>
    <property type="molecule type" value="Genomic_DNA"/>
</dbReference>
<evidence type="ECO:0000256" key="2">
    <source>
        <dbReference type="ARBA" id="ARBA00023295"/>
    </source>
</evidence>
<keyword evidence="1" id="KW-0378">Hydrolase</keyword>
<name>A0A6J4HN43_9BACT</name>
<keyword evidence="2" id="KW-0326">Glycosidase</keyword>
<dbReference type="Gene3D" id="3.20.20.80">
    <property type="entry name" value="Glycosidases"/>
    <property type="match status" value="1"/>
</dbReference>
<accession>A0A6J4HN43</accession>
<dbReference type="GO" id="GO:0005975">
    <property type="term" value="P:carbohydrate metabolic process"/>
    <property type="evidence" value="ECO:0007669"/>
    <property type="project" value="InterPro"/>
</dbReference>